<evidence type="ECO:0000313" key="2">
    <source>
        <dbReference type="Proteomes" id="UP000033551"/>
    </source>
</evidence>
<sequence length="67" mass="7913">MEGARYSYVYNAGTESSHRRYKYQCKCGRNSGRYWSTGARAMEELRVHVAQRHPGNDRFRPRPFAEI</sequence>
<dbReference type="AlphaFoldDB" id="A0A0F4JAH9"/>
<name>A0A0F4JAH9_9ACTN</name>
<gene>
    <name evidence="1" type="ORF">VR44_21535</name>
</gene>
<dbReference type="PATRIC" id="fig|68223.7.peg.185"/>
<dbReference type="RefSeq" id="WP_045949200.1">
    <property type="nucleotide sequence ID" value="NZ_JZWV01000602.1"/>
</dbReference>
<dbReference type="Proteomes" id="UP000033551">
    <property type="component" value="Unassembled WGS sequence"/>
</dbReference>
<protein>
    <submittedName>
        <fullName evidence="1">Uncharacterized protein</fullName>
    </submittedName>
</protein>
<organism evidence="1 2">
    <name type="scientific">Streptomyces katrae</name>
    <dbReference type="NCBI Taxonomy" id="68223"/>
    <lineage>
        <taxon>Bacteria</taxon>
        <taxon>Bacillati</taxon>
        <taxon>Actinomycetota</taxon>
        <taxon>Actinomycetes</taxon>
        <taxon>Kitasatosporales</taxon>
        <taxon>Streptomycetaceae</taxon>
        <taxon>Streptomyces</taxon>
    </lineage>
</organism>
<proteinExistence type="predicted"/>
<reference evidence="1 2" key="1">
    <citation type="submission" date="2015-02" db="EMBL/GenBank/DDBJ databases">
        <authorList>
            <person name="Ju K.-S."/>
            <person name="Doroghazi J.R."/>
            <person name="Metcalf W."/>
        </authorList>
    </citation>
    <scope>NUCLEOTIDE SEQUENCE [LARGE SCALE GENOMIC DNA]</scope>
    <source>
        <strain evidence="1 2">NRRL ISP-5550</strain>
    </source>
</reference>
<keyword evidence="2" id="KW-1185">Reference proteome</keyword>
<evidence type="ECO:0000313" key="1">
    <source>
        <dbReference type="EMBL" id="KJY29956.1"/>
    </source>
</evidence>
<comment type="caution">
    <text evidence="1">The sequence shown here is derived from an EMBL/GenBank/DDBJ whole genome shotgun (WGS) entry which is preliminary data.</text>
</comment>
<dbReference type="EMBL" id="JZWV01000602">
    <property type="protein sequence ID" value="KJY29956.1"/>
    <property type="molecule type" value="Genomic_DNA"/>
</dbReference>
<accession>A0A0F4JAH9</accession>